<protein>
    <submittedName>
        <fullName evidence="2">Uncharacterized protein</fullName>
    </submittedName>
</protein>
<dbReference type="Proteomes" id="UP001054945">
    <property type="component" value="Unassembled WGS sequence"/>
</dbReference>
<evidence type="ECO:0000313" key="2">
    <source>
        <dbReference type="EMBL" id="GIY49555.1"/>
    </source>
</evidence>
<accession>A0AAV4TTH5</accession>
<feature type="region of interest" description="Disordered" evidence="1">
    <location>
        <begin position="1"/>
        <end position="21"/>
    </location>
</feature>
<dbReference type="EMBL" id="BPLR01011851">
    <property type="protein sequence ID" value="GIY49555.1"/>
    <property type="molecule type" value="Genomic_DNA"/>
</dbReference>
<name>A0AAV4TTH5_CAEEX</name>
<keyword evidence="3" id="KW-1185">Reference proteome</keyword>
<proteinExistence type="predicted"/>
<reference evidence="2 3" key="1">
    <citation type="submission" date="2021-06" db="EMBL/GenBank/DDBJ databases">
        <title>Caerostris extrusa draft genome.</title>
        <authorList>
            <person name="Kono N."/>
            <person name="Arakawa K."/>
        </authorList>
    </citation>
    <scope>NUCLEOTIDE SEQUENCE [LARGE SCALE GENOMIC DNA]</scope>
</reference>
<gene>
    <name evidence="2" type="ORF">CEXT_370901</name>
</gene>
<dbReference type="AlphaFoldDB" id="A0AAV4TTH5"/>
<evidence type="ECO:0000256" key="1">
    <source>
        <dbReference type="SAM" id="MobiDB-lite"/>
    </source>
</evidence>
<sequence length="134" mass="15461">MNLDNLTEPDPPLPQAPKNPPIMVHRAENIKAQHKPIKDSFKDIKITLPGEFFKNFAKDSDEHLNVTKFLQNNKMDFYLITPVMKGQLKPLSKDFLEIRLQRKLSKNCPCSISGTRHLYSTMMSKNCRTSISKF</sequence>
<evidence type="ECO:0000313" key="3">
    <source>
        <dbReference type="Proteomes" id="UP001054945"/>
    </source>
</evidence>
<feature type="compositionally biased region" description="Pro residues" evidence="1">
    <location>
        <begin position="9"/>
        <end position="20"/>
    </location>
</feature>
<organism evidence="2 3">
    <name type="scientific">Caerostris extrusa</name>
    <name type="common">Bark spider</name>
    <name type="synonym">Caerostris bankana</name>
    <dbReference type="NCBI Taxonomy" id="172846"/>
    <lineage>
        <taxon>Eukaryota</taxon>
        <taxon>Metazoa</taxon>
        <taxon>Ecdysozoa</taxon>
        <taxon>Arthropoda</taxon>
        <taxon>Chelicerata</taxon>
        <taxon>Arachnida</taxon>
        <taxon>Araneae</taxon>
        <taxon>Araneomorphae</taxon>
        <taxon>Entelegynae</taxon>
        <taxon>Araneoidea</taxon>
        <taxon>Araneidae</taxon>
        <taxon>Caerostris</taxon>
    </lineage>
</organism>
<comment type="caution">
    <text evidence="2">The sequence shown here is derived from an EMBL/GenBank/DDBJ whole genome shotgun (WGS) entry which is preliminary data.</text>
</comment>